<evidence type="ECO:0000313" key="3">
    <source>
        <dbReference type="EMBL" id="MFD1717277.1"/>
    </source>
</evidence>
<comment type="caution">
    <text evidence="3">The sequence shown here is derived from an EMBL/GenBank/DDBJ whole genome shotgun (WGS) entry which is preliminary data.</text>
</comment>
<feature type="domain" description="Phosphomevalonate dehydratase small subunit-like" evidence="2">
    <location>
        <begin position="45"/>
        <end position="123"/>
    </location>
</feature>
<evidence type="ECO:0000313" key="4">
    <source>
        <dbReference type="Proteomes" id="UP001597277"/>
    </source>
</evidence>
<dbReference type="SUPFAM" id="SSF52016">
    <property type="entry name" value="LeuD/IlvD-like"/>
    <property type="match status" value="1"/>
</dbReference>
<accession>A0ABW4L346</accession>
<keyword evidence="1" id="KW-0456">Lyase</keyword>
<gene>
    <name evidence="3" type="ORF">ACFSE6_05500</name>
</gene>
<dbReference type="EMBL" id="JBHUEE010000002">
    <property type="protein sequence ID" value="MFD1717277.1"/>
    <property type="molecule type" value="Genomic_DNA"/>
</dbReference>
<organism evidence="3 4">
    <name type="scientific">Georgenia deserti</name>
    <dbReference type="NCBI Taxonomy" id="2093781"/>
    <lineage>
        <taxon>Bacteria</taxon>
        <taxon>Bacillati</taxon>
        <taxon>Actinomycetota</taxon>
        <taxon>Actinomycetes</taxon>
        <taxon>Micrococcales</taxon>
        <taxon>Bogoriellaceae</taxon>
        <taxon>Georgenia</taxon>
    </lineage>
</organism>
<sequence length="161" mass="15790">MSAGGGASPAAGPGAAVALPDRTLTGHVLVAGRAAGSALVCTAPISGWGGIDPATGTITEITHPQRGASFTGRILVMPGAKGSSGWSGQFHLARVMGTAPVAVVTRSVNSKLAVGLVALQVPAIQLDDLDAFVSDGTVLPVSEVTVAGGRVHVRYSPSSGG</sequence>
<reference evidence="4" key="1">
    <citation type="journal article" date="2019" name="Int. J. Syst. Evol. Microbiol.">
        <title>The Global Catalogue of Microorganisms (GCM) 10K type strain sequencing project: providing services to taxonomists for standard genome sequencing and annotation.</title>
        <authorList>
            <consortium name="The Broad Institute Genomics Platform"/>
            <consortium name="The Broad Institute Genome Sequencing Center for Infectious Disease"/>
            <person name="Wu L."/>
            <person name="Ma J."/>
        </authorList>
    </citation>
    <scope>NUCLEOTIDE SEQUENCE [LARGE SCALE GENOMIC DNA]</scope>
    <source>
        <strain evidence="4">JCM 17130</strain>
    </source>
</reference>
<evidence type="ECO:0000256" key="1">
    <source>
        <dbReference type="ARBA" id="ARBA00023239"/>
    </source>
</evidence>
<keyword evidence="4" id="KW-1185">Reference proteome</keyword>
<proteinExistence type="predicted"/>
<dbReference type="Pfam" id="PF01989">
    <property type="entry name" value="AcnX_swivel_put"/>
    <property type="match status" value="1"/>
</dbReference>
<dbReference type="Proteomes" id="UP001597277">
    <property type="component" value="Unassembled WGS sequence"/>
</dbReference>
<evidence type="ECO:0000259" key="2">
    <source>
        <dbReference type="Pfam" id="PF01989"/>
    </source>
</evidence>
<name>A0ABW4L346_9MICO</name>
<dbReference type="Gene3D" id="3.50.30.10">
    <property type="entry name" value="Phosphohistidine domain"/>
    <property type="match status" value="1"/>
</dbReference>
<dbReference type="InterPro" id="IPR002840">
    <property type="entry name" value="PMDh-S-like_dom"/>
</dbReference>
<protein>
    <submittedName>
        <fullName evidence="3">Aconitase X swivel domain-containing protein</fullName>
    </submittedName>
</protein>